<keyword evidence="1" id="KW-0853">WD repeat</keyword>
<dbReference type="PANTHER" id="PTHR15574">
    <property type="entry name" value="WD REPEAT DOMAIN-CONTAINING FAMILY"/>
    <property type="match status" value="1"/>
</dbReference>
<dbReference type="GO" id="GO:0045717">
    <property type="term" value="P:negative regulation of fatty acid biosynthetic process"/>
    <property type="evidence" value="ECO:0007669"/>
    <property type="project" value="TreeGrafter"/>
</dbReference>
<dbReference type="InterPro" id="IPR045151">
    <property type="entry name" value="DCAF8"/>
</dbReference>
<reference evidence="3" key="1">
    <citation type="journal article" date="2021" name="J. Hered.">
        <title>Genome Assembly of Salicaceae Populus deltoides (Eastern Cottonwood) I-69 Based on Nanopore Sequencing and Hi-C Technologies.</title>
        <authorList>
            <person name="Bai S."/>
            <person name="Wu H."/>
            <person name="Zhang J."/>
            <person name="Pan Z."/>
            <person name="Zhao W."/>
            <person name="Li Z."/>
            <person name="Tong C."/>
        </authorList>
    </citation>
    <scope>NUCLEOTIDE SEQUENCE</scope>
    <source>
        <tissue evidence="3">Leaf</tissue>
    </source>
</reference>
<dbReference type="AlphaFoldDB" id="A0A8T2ZFV0"/>
<proteinExistence type="predicted"/>
<keyword evidence="2" id="KW-0677">Repeat</keyword>
<dbReference type="SMART" id="SM00320">
    <property type="entry name" value="WD40"/>
    <property type="match status" value="6"/>
</dbReference>
<evidence type="ECO:0000256" key="1">
    <source>
        <dbReference type="ARBA" id="ARBA00022574"/>
    </source>
</evidence>
<evidence type="ECO:0000313" key="3">
    <source>
        <dbReference type="EMBL" id="KAH8516181.1"/>
    </source>
</evidence>
<gene>
    <name evidence="3" type="ORF">H0E87_004518</name>
</gene>
<organism evidence="3 4">
    <name type="scientific">Populus deltoides</name>
    <name type="common">Eastern poplar</name>
    <name type="synonym">Eastern cottonwood</name>
    <dbReference type="NCBI Taxonomy" id="3696"/>
    <lineage>
        <taxon>Eukaryota</taxon>
        <taxon>Viridiplantae</taxon>
        <taxon>Streptophyta</taxon>
        <taxon>Embryophyta</taxon>
        <taxon>Tracheophyta</taxon>
        <taxon>Spermatophyta</taxon>
        <taxon>Magnoliopsida</taxon>
        <taxon>eudicotyledons</taxon>
        <taxon>Gunneridae</taxon>
        <taxon>Pentapetalae</taxon>
        <taxon>rosids</taxon>
        <taxon>fabids</taxon>
        <taxon>Malpighiales</taxon>
        <taxon>Salicaceae</taxon>
        <taxon>Saliceae</taxon>
        <taxon>Populus</taxon>
    </lineage>
</organism>
<sequence length="540" mass="59953">MTNISQLKRWKLAEEGKIAVLLLRSMFIVQRSIIRVANQQALDHENFPVVSRKRNGSAALYVSIKERCMNLRLCGDGGAARDHRAALFRRGSTCESRARDVDRSLQMHSSLIRRLSQERELEGHQGCVNSIAWMHQGCVNSIAWNSKGSLLISGSDDIRLLLSIDTGHSANIFCTKFVPETSDELVVSGAGDAEVCLFNFSHLSGRGPDDNSIAPSALYQCHTRRVKTLAVEVGNPNVVWSASEDGTLRQHDFQEGASCPPGGSYPHECRNILSGAKRSLADPPKQTLALKSCDISTSRPHLLLVGGSDAFARLYDRRMLPPLTSHRKRMNPPPCANYFCPMHLSEHVTVLGSSSLHLTHVTFSPNGDEILLSYSGEHVYLMNVNYRLRRLSCNHYHLVYSNVVLLPKPIDMKQRYVGLCNVGTDINRLVFLGKEVITWPVEVMMVDVVNCVQCHPFDCVVATSGIDSTIKIWTPSASVPSIVAGGAAGPEISNVLEAMESNQRRLCHNREAILPFELLERFRMHEFTEGTLHPFECAQS</sequence>
<dbReference type="InterPro" id="IPR036322">
    <property type="entry name" value="WD40_repeat_dom_sf"/>
</dbReference>
<dbReference type="InterPro" id="IPR015943">
    <property type="entry name" value="WD40/YVTN_repeat-like_dom_sf"/>
</dbReference>
<dbReference type="InterPro" id="IPR001680">
    <property type="entry name" value="WD40_rpt"/>
</dbReference>
<dbReference type="SUPFAM" id="SSF50978">
    <property type="entry name" value="WD40 repeat-like"/>
    <property type="match status" value="1"/>
</dbReference>
<accession>A0A8T2ZFV0</accession>
<keyword evidence="4" id="KW-1185">Reference proteome</keyword>
<evidence type="ECO:0000313" key="4">
    <source>
        <dbReference type="Proteomes" id="UP000807159"/>
    </source>
</evidence>
<dbReference type="Gene3D" id="2.130.10.10">
    <property type="entry name" value="YVTN repeat-like/Quinoprotein amine dehydrogenase"/>
    <property type="match status" value="2"/>
</dbReference>
<comment type="caution">
    <text evidence="3">The sequence shown here is derived from an EMBL/GenBank/DDBJ whole genome shotgun (WGS) entry which is preliminary data.</text>
</comment>
<dbReference type="Proteomes" id="UP000807159">
    <property type="component" value="Chromosome 2"/>
</dbReference>
<dbReference type="GO" id="GO:0080008">
    <property type="term" value="C:Cul4-RING E3 ubiquitin ligase complex"/>
    <property type="evidence" value="ECO:0007669"/>
    <property type="project" value="TreeGrafter"/>
</dbReference>
<protein>
    <submittedName>
        <fullName evidence="3">Uncharacterized protein</fullName>
    </submittedName>
</protein>
<dbReference type="GO" id="GO:0005737">
    <property type="term" value="C:cytoplasm"/>
    <property type="evidence" value="ECO:0007669"/>
    <property type="project" value="TreeGrafter"/>
</dbReference>
<dbReference type="Pfam" id="PF00400">
    <property type="entry name" value="WD40"/>
    <property type="match status" value="2"/>
</dbReference>
<name>A0A8T2ZFV0_POPDE</name>
<dbReference type="EMBL" id="JACEGQ020000002">
    <property type="protein sequence ID" value="KAH8516181.1"/>
    <property type="molecule type" value="Genomic_DNA"/>
</dbReference>
<evidence type="ECO:0000256" key="2">
    <source>
        <dbReference type="ARBA" id="ARBA00022737"/>
    </source>
</evidence>
<dbReference type="PANTHER" id="PTHR15574:SF40">
    <property type="entry name" value="WD AND TETRATRICOPEPTIDE REPEATS PROTEIN 1"/>
    <property type="match status" value="1"/>
</dbReference>